<accession>A0ABD5VIL4</accession>
<evidence type="ECO:0000313" key="3">
    <source>
        <dbReference type="EMBL" id="MFC6955387.1"/>
    </source>
</evidence>
<feature type="transmembrane region" description="Helical" evidence="1">
    <location>
        <begin position="149"/>
        <end position="169"/>
    </location>
</feature>
<dbReference type="AlphaFoldDB" id="A0ABD5VIL4"/>
<evidence type="ECO:0000259" key="2">
    <source>
        <dbReference type="Pfam" id="PF24035"/>
    </source>
</evidence>
<feature type="domain" description="DUF7344" evidence="2">
    <location>
        <begin position="32"/>
        <end position="111"/>
    </location>
</feature>
<evidence type="ECO:0000313" key="4">
    <source>
        <dbReference type="Proteomes" id="UP001596395"/>
    </source>
</evidence>
<evidence type="ECO:0000256" key="1">
    <source>
        <dbReference type="SAM" id="Phobius"/>
    </source>
</evidence>
<organism evidence="3 4">
    <name type="scientific">Halorubellus litoreus</name>
    <dbReference type="NCBI Taxonomy" id="755308"/>
    <lineage>
        <taxon>Archaea</taxon>
        <taxon>Methanobacteriati</taxon>
        <taxon>Methanobacteriota</taxon>
        <taxon>Stenosarchaea group</taxon>
        <taxon>Halobacteria</taxon>
        <taxon>Halobacteriales</taxon>
        <taxon>Halorubellaceae</taxon>
        <taxon>Halorubellus</taxon>
    </lineage>
</organism>
<dbReference type="Proteomes" id="UP001596395">
    <property type="component" value="Unassembled WGS sequence"/>
</dbReference>
<gene>
    <name evidence="3" type="ORF">ACFQGB_21195</name>
</gene>
<dbReference type="EMBL" id="JBHSXN010000006">
    <property type="protein sequence ID" value="MFC6955387.1"/>
    <property type="molecule type" value="Genomic_DNA"/>
</dbReference>
<sequence length="207" mass="23195">MSDVVDTPVHELDVPEEMLPDGEDEFKKDEMFHLLQNRRRRDVLRYLRETEGAVRMRDVAEQVAAWENDTTVQQLSSDERQRVYIGLYQTHLPSLDDEGVIDYNQDRGYVEPQPLLEELVPYLDDPEDADEEEEETAGDADTERDWHQYYSAVAALGVASFVGAQTGVLAVSSELLLASMIALLVLVVGANATSTSERFADGTDAAE</sequence>
<keyword evidence="1" id="KW-1133">Transmembrane helix</keyword>
<keyword evidence="1" id="KW-0472">Membrane</keyword>
<proteinExistence type="predicted"/>
<protein>
    <recommendedName>
        <fullName evidence="2">DUF7344 domain-containing protein</fullName>
    </recommendedName>
</protein>
<feature type="transmembrane region" description="Helical" evidence="1">
    <location>
        <begin position="175"/>
        <end position="193"/>
    </location>
</feature>
<name>A0ABD5VIL4_9EURY</name>
<reference evidence="3 4" key="1">
    <citation type="journal article" date="2019" name="Int. J. Syst. Evol. Microbiol.">
        <title>The Global Catalogue of Microorganisms (GCM) 10K type strain sequencing project: providing services to taxonomists for standard genome sequencing and annotation.</title>
        <authorList>
            <consortium name="The Broad Institute Genomics Platform"/>
            <consortium name="The Broad Institute Genome Sequencing Center for Infectious Disease"/>
            <person name="Wu L."/>
            <person name="Ma J."/>
        </authorList>
    </citation>
    <scope>NUCLEOTIDE SEQUENCE [LARGE SCALE GENOMIC DNA]</scope>
    <source>
        <strain evidence="3 4">GX26</strain>
    </source>
</reference>
<comment type="caution">
    <text evidence="3">The sequence shown here is derived from an EMBL/GenBank/DDBJ whole genome shotgun (WGS) entry which is preliminary data.</text>
</comment>
<dbReference type="InterPro" id="IPR055768">
    <property type="entry name" value="DUF7344"/>
</dbReference>
<dbReference type="RefSeq" id="WP_379762946.1">
    <property type="nucleotide sequence ID" value="NZ_JAZAQL010000006.1"/>
</dbReference>
<keyword evidence="4" id="KW-1185">Reference proteome</keyword>
<dbReference type="Pfam" id="PF24035">
    <property type="entry name" value="DUF7344"/>
    <property type="match status" value="1"/>
</dbReference>
<keyword evidence="1" id="KW-0812">Transmembrane</keyword>